<accession>A0AAV8HIJ6</accession>
<dbReference type="Proteomes" id="UP001140206">
    <property type="component" value="Chromosome 1"/>
</dbReference>
<comment type="caution">
    <text evidence="1">The sequence shown here is derived from an EMBL/GenBank/DDBJ whole genome shotgun (WGS) entry which is preliminary data.</text>
</comment>
<gene>
    <name evidence="1" type="ORF">LUZ62_030274</name>
</gene>
<name>A0AAV8HIJ6_9POAL</name>
<evidence type="ECO:0000313" key="2">
    <source>
        <dbReference type="Proteomes" id="UP001140206"/>
    </source>
</evidence>
<sequence>MALPPEIEKYAKNLIQSYLLQKLQLKFSASENACHLLQEQVFEFVSRLKKITTQVERCEAEAKMNTKALMKCMEDKAAFLPVT</sequence>
<dbReference type="EMBL" id="JAMFTS010000001">
    <property type="protein sequence ID" value="KAJ4817708.1"/>
    <property type="molecule type" value="Genomic_DNA"/>
</dbReference>
<protein>
    <submittedName>
        <fullName evidence="1">Rootletin</fullName>
    </submittedName>
</protein>
<organism evidence="1 2">
    <name type="scientific">Rhynchospora pubera</name>
    <dbReference type="NCBI Taxonomy" id="906938"/>
    <lineage>
        <taxon>Eukaryota</taxon>
        <taxon>Viridiplantae</taxon>
        <taxon>Streptophyta</taxon>
        <taxon>Embryophyta</taxon>
        <taxon>Tracheophyta</taxon>
        <taxon>Spermatophyta</taxon>
        <taxon>Magnoliopsida</taxon>
        <taxon>Liliopsida</taxon>
        <taxon>Poales</taxon>
        <taxon>Cyperaceae</taxon>
        <taxon>Cyperoideae</taxon>
        <taxon>Rhynchosporeae</taxon>
        <taxon>Rhynchospora</taxon>
    </lineage>
</organism>
<reference evidence="1" key="1">
    <citation type="submission" date="2022-08" db="EMBL/GenBank/DDBJ databases">
        <authorList>
            <person name="Marques A."/>
        </authorList>
    </citation>
    <scope>NUCLEOTIDE SEQUENCE</scope>
    <source>
        <strain evidence="1">RhyPub2mFocal</strain>
        <tissue evidence="1">Leaves</tissue>
    </source>
</reference>
<evidence type="ECO:0000313" key="1">
    <source>
        <dbReference type="EMBL" id="KAJ4817708.1"/>
    </source>
</evidence>
<dbReference type="AlphaFoldDB" id="A0AAV8HIJ6"/>
<proteinExistence type="predicted"/>
<keyword evidence="2" id="KW-1185">Reference proteome</keyword>